<proteinExistence type="predicted"/>
<name>A0AAJ4N5P1_AGRTU</name>
<organism evidence="1 2">
    <name type="scientific">Agrobacterium tumefaciens</name>
    <dbReference type="NCBI Taxonomy" id="358"/>
    <lineage>
        <taxon>Bacteria</taxon>
        <taxon>Pseudomonadati</taxon>
        <taxon>Pseudomonadota</taxon>
        <taxon>Alphaproteobacteria</taxon>
        <taxon>Hyphomicrobiales</taxon>
        <taxon>Rhizobiaceae</taxon>
        <taxon>Rhizobium/Agrobacterium group</taxon>
        <taxon>Agrobacterium</taxon>
        <taxon>Agrobacterium tumefaciens complex</taxon>
    </lineage>
</organism>
<reference evidence="1" key="1">
    <citation type="submission" date="2020-02" db="EMBL/GenBank/DDBJ databases">
        <title>Unexpected conservation and global transmission of agrobacterial virulence plasmids.</title>
        <authorList>
            <person name="Weisberg A.J."/>
            <person name="Davis E.W. II"/>
            <person name="Tabima J.R."/>
            <person name="Belcher M.S."/>
            <person name="Miller M."/>
            <person name="Kuo C.-H."/>
            <person name="Loper J.E."/>
            <person name="Grunwald N.J."/>
            <person name="Putnam M.L."/>
            <person name="Chang J.H."/>
        </authorList>
    </citation>
    <scope>NUCLEOTIDE SEQUENCE</scope>
    <source>
        <strain evidence="1">Q15/94</strain>
    </source>
</reference>
<evidence type="ECO:0000313" key="1">
    <source>
        <dbReference type="EMBL" id="QTG15695.1"/>
    </source>
</evidence>
<sequence>MFKWIKRLNENSSVLETEPPATTTDKAKEVVAILDEYATKINSLYLKPYIRYDEENPEHKALVIKSIIQNYDGMFPEFTKEFGDVRGFVEEYTGVSAAVFEYEMYIVRKSVVEKLKQDFKNEISGDIDCPSRLGIMSKLLHEKTYLYHTLKVFPAIDDQIIYWRMGV</sequence>
<evidence type="ECO:0000313" key="2">
    <source>
        <dbReference type="Proteomes" id="UP000663946"/>
    </source>
</evidence>
<dbReference type="AlphaFoldDB" id="A0AAJ4N5P1"/>
<dbReference type="EMBL" id="CP049217">
    <property type="protein sequence ID" value="QTG15695.1"/>
    <property type="molecule type" value="Genomic_DNA"/>
</dbReference>
<dbReference type="Proteomes" id="UP000663946">
    <property type="component" value="Chromosome 2"/>
</dbReference>
<accession>A0AAJ4N5P1</accession>
<gene>
    <name evidence="1" type="ORF">G6M86_20855</name>
</gene>
<dbReference type="RefSeq" id="WP_333722211.1">
    <property type="nucleotide sequence ID" value="NZ_CP049217.1"/>
</dbReference>
<protein>
    <submittedName>
        <fullName evidence="1">Uncharacterized protein</fullName>
    </submittedName>
</protein>